<evidence type="ECO:0000256" key="1">
    <source>
        <dbReference type="ARBA" id="ARBA00001974"/>
    </source>
</evidence>
<dbReference type="InterPro" id="IPR016166">
    <property type="entry name" value="FAD-bd_PCMH"/>
</dbReference>
<dbReference type="InterPro" id="IPR036318">
    <property type="entry name" value="FAD-bd_PCMH-like_sf"/>
</dbReference>
<dbReference type="GeneID" id="54281382"/>
<dbReference type="Gene3D" id="3.40.462.20">
    <property type="match status" value="1"/>
</dbReference>
<dbReference type="InterPro" id="IPR016169">
    <property type="entry name" value="FAD-bd_PCMH_sub2"/>
</dbReference>
<evidence type="ECO:0000256" key="4">
    <source>
        <dbReference type="ARBA" id="ARBA00022827"/>
    </source>
</evidence>
<dbReference type="EMBL" id="ML978078">
    <property type="protein sequence ID" value="KAF2009519.1"/>
    <property type="molecule type" value="Genomic_DNA"/>
</dbReference>
<keyword evidence="4" id="KW-0274">FAD</keyword>
<protein>
    <submittedName>
        <fullName evidence="7">FAD-binding domain-containing protein</fullName>
    </submittedName>
</protein>
<sequence length="490" mass="54312">MATVKSWIGRAIVVYLLAGLAIATAPSLKQLSQQLSKQAEVYLPGSEGFANATLRWNAAALPHLDIIVKVETERDVERTIRYANAHKRPFLAISGGHGQTQTLKNVKSGIGIWMRGMNDLKVVDRGRAAVVGGGIENGEVIRRLWAEGKQTSTPVCDCPGFIAPVLGGGHGWLQGRYGLPADQLISARLVLANGSAISVSASEHKDLFWALRGAGHNFGIVTELKIKIYDRTPEQDLWNGTGFTFTSDKIQSVFAVVNGWIDEPNRPIELTHYGAFIFNPQIDPVKAVFLLWIFYQGTSIPEAYTSPLYKLGPASVTSKITDLTELNTHTAGAYGMPACAKGGSRHMYPVSLNRYPLENLEYALDIFSSLPPAYHGSFVLLEGYTTHRVKQIPAESTAFADRNSEILVDIIILYEANSTLDSTAYEYGEKLREAIWQGSGYPYYAYVNYVHGDETLESIYGYEPWRLQKLRKLKKQYDPFGRFNFYSPIS</sequence>
<dbReference type="Proteomes" id="UP000799778">
    <property type="component" value="Unassembled WGS sequence"/>
</dbReference>
<reference evidence="7" key="1">
    <citation type="journal article" date="2020" name="Stud. Mycol.">
        <title>101 Dothideomycetes genomes: a test case for predicting lifestyles and emergence of pathogens.</title>
        <authorList>
            <person name="Haridas S."/>
            <person name="Albert R."/>
            <person name="Binder M."/>
            <person name="Bloem J."/>
            <person name="Labutti K."/>
            <person name="Salamov A."/>
            <person name="Andreopoulos B."/>
            <person name="Baker S."/>
            <person name="Barry K."/>
            <person name="Bills G."/>
            <person name="Bluhm B."/>
            <person name="Cannon C."/>
            <person name="Castanera R."/>
            <person name="Culley D."/>
            <person name="Daum C."/>
            <person name="Ezra D."/>
            <person name="Gonzalez J."/>
            <person name="Henrissat B."/>
            <person name="Kuo A."/>
            <person name="Liang C."/>
            <person name="Lipzen A."/>
            <person name="Lutzoni F."/>
            <person name="Magnuson J."/>
            <person name="Mondo S."/>
            <person name="Nolan M."/>
            <person name="Ohm R."/>
            <person name="Pangilinan J."/>
            <person name="Park H.-J."/>
            <person name="Ramirez L."/>
            <person name="Alfaro M."/>
            <person name="Sun H."/>
            <person name="Tritt A."/>
            <person name="Yoshinaga Y."/>
            <person name="Zwiers L.-H."/>
            <person name="Turgeon B."/>
            <person name="Goodwin S."/>
            <person name="Spatafora J."/>
            <person name="Crous P."/>
            <person name="Grigoriev I."/>
        </authorList>
    </citation>
    <scope>NUCLEOTIDE SEQUENCE</scope>
    <source>
        <strain evidence="7">CBS 175.79</strain>
    </source>
</reference>
<evidence type="ECO:0000313" key="8">
    <source>
        <dbReference type="Proteomes" id="UP000799778"/>
    </source>
</evidence>
<keyword evidence="5" id="KW-0560">Oxidoreductase</keyword>
<keyword evidence="8" id="KW-1185">Reference proteome</keyword>
<keyword evidence="3" id="KW-0285">Flavoprotein</keyword>
<dbReference type="GO" id="GO:0016491">
    <property type="term" value="F:oxidoreductase activity"/>
    <property type="evidence" value="ECO:0007669"/>
    <property type="project" value="UniProtKB-KW"/>
</dbReference>
<evidence type="ECO:0000256" key="2">
    <source>
        <dbReference type="ARBA" id="ARBA00005466"/>
    </source>
</evidence>
<name>A0A6A5X9D8_9PLEO</name>
<comment type="similarity">
    <text evidence="2">Belongs to the oxygen-dependent FAD-linked oxidoreductase family.</text>
</comment>
<dbReference type="OrthoDB" id="415825at2759"/>
<dbReference type="PANTHER" id="PTHR42973:SF9">
    <property type="entry name" value="FAD-BINDING PCMH-TYPE DOMAIN-CONTAINING PROTEIN-RELATED"/>
    <property type="match status" value="1"/>
</dbReference>
<dbReference type="InterPro" id="IPR050416">
    <property type="entry name" value="FAD-linked_Oxidoreductase"/>
</dbReference>
<accession>A0A6A5X9D8</accession>
<proteinExistence type="inferred from homology"/>
<organism evidence="7 8">
    <name type="scientific">Aaosphaeria arxii CBS 175.79</name>
    <dbReference type="NCBI Taxonomy" id="1450172"/>
    <lineage>
        <taxon>Eukaryota</taxon>
        <taxon>Fungi</taxon>
        <taxon>Dikarya</taxon>
        <taxon>Ascomycota</taxon>
        <taxon>Pezizomycotina</taxon>
        <taxon>Dothideomycetes</taxon>
        <taxon>Pleosporomycetidae</taxon>
        <taxon>Pleosporales</taxon>
        <taxon>Pleosporales incertae sedis</taxon>
        <taxon>Aaosphaeria</taxon>
    </lineage>
</organism>
<dbReference type="Gene3D" id="3.30.465.10">
    <property type="match status" value="1"/>
</dbReference>
<dbReference type="Gene3D" id="3.30.43.10">
    <property type="entry name" value="Uridine Diphospho-n-acetylenolpyruvylglucosamine Reductase, domain 2"/>
    <property type="match status" value="1"/>
</dbReference>
<dbReference type="InterPro" id="IPR016167">
    <property type="entry name" value="FAD-bd_PCMH_sub1"/>
</dbReference>
<dbReference type="PROSITE" id="PS51387">
    <property type="entry name" value="FAD_PCMH"/>
    <property type="match status" value="1"/>
</dbReference>
<comment type="cofactor">
    <cofactor evidence="1">
        <name>FAD</name>
        <dbReference type="ChEBI" id="CHEBI:57692"/>
    </cofactor>
</comment>
<evidence type="ECO:0000256" key="5">
    <source>
        <dbReference type="ARBA" id="ARBA00023002"/>
    </source>
</evidence>
<dbReference type="Pfam" id="PF01565">
    <property type="entry name" value="FAD_binding_4"/>
    <property type="match status" value="1"/>
</dbReference>
<dbReference type="SUPFAM" id="SSF56176">
    <property type="entry name" value="FAD-binding/transporter-associated domain-like"/>
    <property type="match status" value="1"/>
</dbReference>
<evidence type="ECO:0000256" key="3">
    <source>
        <dbReference type="ARBA" id="ARBA00022630"/>
    </source>
</evidence>
<dbReference type="PANTHER" id="PTHR42973">
    <property type="entry name" value="BINDING OXIDOREDUCTASE, PUTATIVE (AFU_ORTHOLOGUE AFUA_1G17690)-RELATED"/>
    <property type="match status" value="1"/>
</dbReference>
<evidence type="ECO:0000259" key="6">
    <source>
        <dbReference type="PROSITE" id="PS51387"/>
    </source>
</evidence>
<dbReference type="RefSeq" id="XP_033377858.1">
    <property type="nucleotide sequence ID" value="XM_033523985.1"/>
</dbReference>
<dbReference type="AlphaFoldDB" id="A0A6A5X9D8"/>
<gene>
    <name evidence="7" type="ORF">BU24DRAFT_358140</name>
</gene>
<dbReference type="InterPro" id="IPR006094">
    <property type="entry name" value="Oxid_FAD_bind_N"/>
</dbReference>
<feature type="domain" description="FAD-binding PCMH-type" evidence="6">
    <location>
        <begin position="60"/>
        <end position="231"/>
    </location>
</feature>
<evidence type="ECO:0000313" key="7">
    <source>
        <dbReference type="EMBL" id="KAF2009519.1"/>
    </source>
</evidence>
<dbReference type="GO" id="GO:0071949">
    <property type="term" value="F:FAD binding"/>
    <property type="evidence" value="ECO:0007669"/>
    <property type="project" value="InterPro"/>
</dbReference>